<keyword evidence="1" id="KW-0812">Transmembrane</keyword>
<reference evidence="2" key="1">
    <citation type="submission" date="2020-03" db="EMBL/GenBank/DDBJ databases">
        <title>Hybrid Assembly of Korean Phytophthora infestans isolates.</title>
        <authorList>
            <person name="Prokchorchik M."/>
            <person name="Lee Y."/>
            <person name="Seo J."/>
            <person name="Cho J.-H."/>
            <person name="Park Y.-E."/>
            <person name="Jang D.-C."/>
            <person name="Im J.-S."/>
            <person name="Choi J.-G."/>
            <person name="Park H.-J."/>
            <person name="Lee G.-B."/>
            <person name="Lee Y.-G."/>
            <person name="Hong S.-Y."/>
            <person name="Cho K."/>
            <person name="Sohn K.H."/>
        </authorList>
    </citation>
    <scope>NUCLEOTIDE SEQUENCE</scope>
    <source>
        <strain evidence="2">KR_2_A2</strain>
    </source>
</reference>
<accession>A0A8S9UW07</accession>
<gene>
    <name evidence="2" type="ORF">GN958_ATG07517</name>
</gene>
<evidence type="ECO:0000256" key="1">
    <source>
        <dbReference type="SAM" id="Phobius"/>
    </source>
</evidence>
<proteinExistence type="predicted"/>
<organism evidence="2 3">
    <name type="scientific">Phytophthora infestans</name>
    <name type="common">Potato late blight agent</name>
    <name type="synonym">Botrytis infestans</name>
    <dbReference type="NCBI Taxonomy" id="4787"/>
    <lineage>
        <taxon>Eukaryota</taxon>
        <taxon>Sar</taxon>
        <taxon>Stramenopiles</taxon>
        <taxon>Oomycota</taxon>
        <taxon>Peronosporomycetes</taxon>
        <taxon>Peronosporales</taxon>
        <taxon>Peronosporaceae</taxon>
        <taxon>Phytophthora</taxon>
    </lineage>
</organism>
<protein>
    <submittedName>
        <fullName evidence="2">Uncharacterized protein</fullName>
    </submittedName>
</protein>
<dbReference type="AlphaFoldDB" id="A0A8S9UW07"/>
<keyword evidence="1" id="KW-0472">Membrane</keyword>
<sequence length="83" mass="9080">MAIQVMPLPPPNDVTVIIDDGESSKDQGPAKTHTLQQSLLLGALFTIMFIGALYLFVSAIELINDGFICLLEVAKRQHRISLT</sequence>
<name>A0A8S9UW07_PHYIN</name>
<keyword evidence="1" id="KW-1133">Transmembrane helix</keyword>
<dbReference type="EMBL" id="JAACNO010001051">
    <property type="protein sequence ID" value="KAF4143304.1"/>
    <property type="molecule type" value="Genomic_DNA"/>
</dbReference>
<feature type="transmembrane region" description="Helical" evidence="1">
    <location>
        <begin position="39"/>
        <end position="57"/>
    </location>
</feature>
<dbReference type="Proteomes" id="UP000704712">
    <property type="component" value="Unassembled WGS sequence"/>
</dbReference>
<evidence type="ECO:0000313" key="3">
    <source>
        <dbReference type="Proteomes" id="UP000704712"/>
    </source>
</evidence>
<evidence type="ECO:0000313" key="2">
    <source>
        <dbReference type="EMBL" id="KAF4143304.1"/>
    </source>
</evidence>
<comment type="caution">
    <text evidence="2">The sequence shown here is derived from an EMBL/GenBank/DDBJ whole genome shotgun (WGS) entry which is preliminary data.</text>
</comment>